<dbReference type="PROSITE" id="PS00455">
    <property type="entry name" value="AMP_BINDING"/>
    <property type="match status" value="1"/>
</dbReference>
<evidence type="ECO:0000256" key="1">
    <source>
        <dbReference type="ARBA" id="ARBA00006432"/>
    </source>
</evidence>
<gene>
    <name evidence="5" type="ORF">TH66_21265</name>
    <name evidence="6" type="ORF">TR74_20145</name>
</gene>
<evidence type="ECO:0000256" key="2">
    <source>
        <dbReference type="ARBA" id="ARBA00022598"/>
    </source>
</evidence>
<reference evidence="7" key="2">
    <citation type="submission" date="2015-02" db="EMBL/GenBank/DDBJ databases">
        <title>Physiological reanalysis, assessment of diazotrophy, and genome sequences of multiple isolates of Streptomyces thermoautotrophicus.</title>
        <authorList>
            <person name="MacKellar D.C."/>
            <person name="Lieber L."/>
            <person name="Norman J."/>
            <person name="Bolger A."/>
            <person name="Tobin C."/>
            <person name="Murray J.W."/>
            <person name="Friesen M."/>
            <person name="Prell J."/>
        </authorList>
    </citation>
    <scope>NUCLEOTIDE SEQUENCE [LARGE SCALE GENOMIC DNA]</scope>
    <source>
        <strain evidence="7">UBT1</strain>
    </source>
</reference>
<dbReference type="Pfam" id="PF13193">
    <property type="entry name" value="AMP-binding_C"/>
    <property type="match status" value="1"/>
</dbReference>
<dbReference type="GO" id="GO:0016877">
    <property type="term" value="F:ligase activity, forming carbon-sulfur bonds"/>
    <property type="evidence" value="ECO:0007669"/>
    <property type="project" value="UniProtKB-ARBA"/>
</dbReference>
<comment type="similarity">
    <text evidence="1">Belongs to the ATP-dependent AMP-binding enzyme family.</text>
</comment>
<dbReference type="SUPFAM" id="SSF56801">
    <property type="entry name" value="Acetyl-CoA synthetase-like"/>
    <property type="match status" value="1"/>
</dbReference>
<dbReference type="FunFam" id="3.30.300.30:FF:000008">
    <property type="entry name" value="2,3-dihydroxybenzoate-AMP ligase"/>
    <property type="match status" value="1"/>
</dbReference>
<dbReference type="InterPro" id="IPR050237">
    <property type="entry name" value="ATP-dep_AMP-bd_enzyme"/>
</dbReference>
<dbReference type="AlphaFoldDB" id="A0A132NA68"/>
<dbReference type="PATRIC" id="fig|1469144.8.peg.883"/>
<reference evidence="6 8" key="1">
    <citation type="submission" date="2015-02" db="EMBL/GenBank/DDBJ databases">
        <title>Physiological reanalysis, assessment of diazotrophy, and genome sequences of multiple isolates of Streptomyces thermoautotrophicus.</title>
        <authorList>
            <person name="MacKellar D.C."/>
            <person name="Lieber L."/>
            <person name="Norman J."/>
            <person name="Bolger A."/>
            <person name="Tobin C."/>
            <person name="Murray J.W."/>
            <person name="Prell J."/>
        </authorList>
    </citation>
    <scope>NUCLEOTIDE SEQUENCE [LARGE SCALE GENOMIC DNA]</scope>
    <source>
        <strain evidence="6 8">UBT1</strain>
    </source>
</reference>
<keyword evidence="2 6" id="KW-0436">Ligase</keyword>
<dbReference type="EMBL" id="JYIJ01000019">
    <property type="protein sequence ID" value="KWW97912.1"/>
    <property type="molecule type" value="Genomic_DNA"/>
</dbReference>
<feature type="domain" description="AMP-binding enzyme C-terminal" evidence="4">
    <location>
        <begin position="448"/>
        <end position="523"/>
    </location>
</feature>
<comment type="caution">
    <text evidence="6">The sequence shown here is derived from an EMBL/GenBank/DDBJ whole genome shotgun (WGS) entry which is preliminary data.</text>
</comment>
<dbReference type="CDD" id="cd12119">
    <property type="entry name" value="ttLC_FACS_AlkK_like"/>
    <property type="match status" value="1"/>
</dbReference>
<dbReference type="Gene3D" id="3.30.300.30">
    <property type="match status" value="1"/>
</dbReference>
<name>A0A132NA68_9ACTN</name>
<evidence type="ECO:0000259" key="4">
    <source>
        <dbReference type="Pfam" id="PF13193"/>
    </source>
</evidence>
<proteinExistence type="inferred from homology"/>
<dbReference type="PANTHER" id="PTHR43767">
    <property type="entry name" value="LONG-CHAIN-FATTY-ACID--COA LIGASE"/>
    <property type="match status" value="1"/>
</dbReference>
<dbReference type="Pfam" id="PF00501">
    <property type="entry name" value="AMP-binding"/>
    <property type="match status" value="1"/>
</dbReference>
<organism evidence="6 7">
    <name type="scientific">Carbonactinospora thermoautotrophica</name>
    <dbReference type="NCBI Taxonomy" id="1469144"/>
    <lineage>
        <taxon>Bacteria</taxon>
        <taxon>Bacillati</taxon>
        <taxon>Actinomycetota</taxon>
        <taxon>Actinomycetes</taxon>
        <taxon>Kitasatosporales</taxon>
        <taxon>Carbonactinosporaceae</taxon>
        <taxon>Carbonactinospora</taxon>
    </lineage>
</organism>
<dbReference type="Proteomes" id="UP000070659">
    <property type="component" value="Unassembled WGS sequence"/>
</dbReference>
<dbReference type="EMBL" id="JYIK01001078">
    <property type="protein sequence ID" value="KWX07018.1"/>
    <property type="molecule type" value="Genomic_DNA"/>
</dbReference>
<dbReference type="Gene3D" id="3.40.50.12780">
    <property type="entry name" value="N-terminal domain of ligase-like"/>
    <property type="match status" value="1"/>
</dbReference>
<dbReference type="Proteomes" id="UP000070598">
    <property type="component" value="Unassembled WGS sequence"/>
</dbReference>
<evidence type="ECO:0000313" key="5">
    <source>
        <dbReference type="EMBL" id="KWW97912.1"/>
    </source>
</evidence>
<dbReference type="InterPro" id="IPR025110">
    <property type="entry name" value="AMP-bd_C"/>
</dbReference>
<evidence type="ECO:0000313" key="8">
    <source>
        <dbReference type="Proteomes" id="UP000070659"/>
    </source>
</evidence>
<accession>A0A132NA68</accession>
<dbReference type="InterPro" id="IPR045851">
    <property type="entry name" value="AMP-bd_C_sf"/>
</dbReference>
<dbReference type="RefSeq" id="WP_067071658.1">
    <property type="nucleotide sequence ID" value="NZ_JYIJ01000019.1"/>
</dbReference>
<dbReference type="InterPro" id="IPR042099">
    <property type="entry name" value="ANL_N_sf"/>
</dbReference>
<dbReference type="InterPro" id="IPR020845">
    <property type="entry name" value="AMP-binding_CS"/>
</dbReference>
<dbReference type="InterPro" id="IPR000873">
    <property type="entry name" value="AMP-dep_synth/lig_dom"/>
</dbReference>
<feature type="domain" description="AMP-dependent synthetase/ligase" evidence="3">
    <location>
        <begin position="27"/>
        <end position="399"/>
    </location>
</feature>
<dbReference type="PANTHER" id="PTHR43767:SF11">
    <property type="entry name" value="MEDIUM-CHAIN-FATTY-ACID--COA LIGASE"/>
    <property type="match status" value="1"/>
</dbReference>
<evidence type="ECO:0000313" key="6">
    <source>
        <dbReference type="EMBL" id="KWX07018.1"/>
    </source>
</evidence>
<evidence type="ECO:0000313" key="7">
    <source>
        <dbReference type="Proteomes" id="UP000070598"/>
    </source>
</evidence>
<protein>
    <submittedName>
        <fullName evidence="6">Long-chain fatty acid--CoA ligase</fullName>
    </submittedName>
</protein>
<dbReference type="NCBIfam" id="NF004837">
    <property type="entry name" value="PRK06187.1"/>
    <property type="match status" value="1"/>
</dbReference>
<evidence type="ECO:0000259" key="3">
    <source>
        <dbReference type="Pfam" id="PF00501"/>
    </source>
</evidence>
<sequence>MRSTMQDVPLTVTRIMTYGTTVHGSSEVVTWTGDGVRRATYAQVGERAARLASALRGLGVTGDQRVATLMWNNQEHLEAYLAVPSMGAVLHTLNLRLPADQLAYIVNHAEDSVILVNGSLVPLLAAILPRCPTVEHVVVAGEGDISPLAAAGKPVHSYEELLAAAGPRFDWPELDERDAAAMCYTSGTTGNPKGVVYSHRSTYLHTMQMCMGDALGLRQDDRVLPVVPMFHANAWGLPYAGLMVGSSLLMPDRFLQPEPLARLIESQRATVVAGVPTIWNALLNHLDQHPVDLSSLRLGVTGGAPCPSAVMKAFHERHGLFLLQAWGMTETSPLGSAARPPAGVPEESEDYWRYRVTAGRLVCGVEGRLVGPAGEVVPNDGESVGELEVRGPWITGSYYREDPSPEKFDDGWLRTGDVGTLTPDGFFTITDRAKDVIKSGGEWISSVELENHLMAHPAVLEAAVVGVPDEKWDERPLATVVIREGHDVGLEELREFLAQRVARWQVPERWAVIPEVPKTSVGKFDKKVIRQQYADGVLDVKLTGRAPDRKE</sequence>